<protein>
    <submittedName>
        <fullName evidence="1">N-acetylglucosamine-6-phosphate deacetylase</fullName>
        <ecNumber evidence="1">3.5.-.-</ecNumber>
        <ecNumber evidence="1">3.5.1.25</ecNumber>
    </submittedName>
</protein>
<accession>A0A091BZY9</accession>
<keyword evidence="1" id="KW-0378">Hydrolase</keyword>
<proteinExistence type="predicted"/>
<evidence type="ECO:0000313" key="1">
    <source>
        <dbReference type="EMBL" id="KFN91176.1"/>
    </source>
</evidence>
<dbReference type="Gene3D" id="2.30.40.10">
    <property type="entry name" value="Urease, subunit C, domain 1"/>
    <property type="match status" value="1"/>
</dbReference>
<dbReference type="EC" id="3.5.1.25" evidence="1"/>
<dbReference type="PATRIC" id="fig|1302649.3.peg.1544"/>
<dbReference type="EC" id="3.5.-.-" evidence="1"/>
<dbReference type="GO" id="GO:0008448">
    <property type="term" value="F:N-acetylglucosamine-6-phosphate deacetylase activity"/>
    <property type="evidence" value="ECO:0007669"/>
    <property type="project" value="UniProtKB-EC"/>
</dbReference>
<dbReference type="Proteomes" id="UP000029380">
    <property type="component" value="Unassembled WGS sequence"/>
</dbReference>
<reference evidence="1 2" key="1">
    <citation type="submission" date="2014-08" db="EMBL/GenBank/DDBJ databases">
        <title>Genome sequence of Tetragenococcus muriaticus.</title>
        <authorList>
            <person name="Chuea-nongthon C."/>
            <person name="Rodtong S."/>
            <person name="Yongsawatdigul J."/>
            <person name="Steele J.L."/>
            <person name="Liu X.-y."/>
            <person name="Speers J."/>
            <person name="Glasner J.D."/>
            <person name="Neeno-Eckwall E.C."/>
        </authorList>
    </citation>
    <scope>NUCLEOTIDE SEQUENCE [LARGE SCALE GENOMIC DNA]</scope>
    <source>
        <strain evidence="1 2">PMC-11-5</strain>
    </source>
</reference>
<sequence length="63" mass="7286">MRKFVAADKFFLESHVENDGYLEIKDGKFGDFYRELPDEEVTVVDQKGKWIAPGLVDTHIHGF</sequence>
<dbReference type="SUPFAM" id="SSF51338">
    <property type="entry name" value="Composite domain of metallo-dependent hydrolases"/>
    <property type="match status" value="1"/>
</dbReference>
<dbReference type="EMBL" id="JPVU01000165">
    <property type="protein sequence ID" value="KFN91176.1"/>
    <property type="molecule type" value="Genomic_DNA"/>
</dbReference>
<name>A0A091BZY9_9ENTE</name>
<organism evidence="1 2">
    <name type="scientific">Tetragenococcus muriaticus PMC-11-5</name>
    <dbReference type="NCBI Taxonomy" id="1302649"/>
    <lineage>
        <taxon>Bacteria</taxon>
        <taxon>Bacillati</taxon>
        <taxon>Bacillota</taxon>
        <taxon>Bacilli</taxon>
        <taxon>Lactobacillales</taxon>
        <taxon>Enterococcaceae</taxon>
        <taxon>Tetragenococcus</taxon>
    </lineage>
</organism>
<gene>
    <name evidence="1" type="ORF">TMUPMC115_1540</name>
</gene>
<dbReference type="AlphaFoldDB" id="A0A091BZY9"/>
<comment type="caution">
    <text evidence="1">The sequence shown here is derived from an EMBL/GenBank/DDBJ whole genome shotgun (WGS) entry which is preliminary data.</text>
</comment>
<dbReference type="InterPro" id="IPR011059">
    <property type="entry name" value="Metal-dep_hydrolase_composite"/>
</dbReference>
<evidence type="ECO:0000313" key="2">
    <source>
        <dbReference type="Proteomes" id="UP000029380"/>
    </source>
</evidence>